<dbReference type="KEGG" id="ccas:EIB73_07185"/>
<feature type="transmembrane region" description="Helical" evidence="1">
    <location>
        <begin position="99"/>
        <end position="119"/>
    </location>
</feature>
<evidence type="ECO:0000313" key="3">
    <source>
        <dbReference type="EMBL" id="AZI32967.1"/>
    </source>
</evidence>
<dbReference type="Pfam" id="PF01569">
    <property type="entry name" value="PAP2"/>
    <property type="match status" value="1"/>
</dbReference>
<feature type="domain" description="Phosphatidic acid phosphatase type 2/haloperoxidase" evidence="2">
    <location>
        <begin position="97"/>
        <end position="210"/>
    </location>
</feature>
<dbReference type="CDD" id="cd03392">
    <property type="entry name" value="PAP2_like_2"/>
    <property type="match status" value="1"/>
</dbReference>
<dbReference type="InterPro" id="IPR000326">
    <property type="entry name" value="PAP2/HPO"/>
</dbReference>
<reference evidence="4" key="1">
    <citation type="submission" date="2018-11" db="EMBL/GenBank/DDBJ databases">
        <title>Proposal to divide the Flavobacteriaceae and reorganize its genera based on Amino Acid Identity values calculated from whole genome sequences.</title>
        <authorList>
            <person name="Nicholson A.C."/>
            <person name="Gulvik C.A."/>
            <person name="Whitney A.M."/>
            <person name="Humrighouse B.W."/>
            <person name="Bell M."/>
            <person name="Holmes B."/>
            <person name="Steigerwalt A.G."/>
            <person name="Villarma A."/>
            <person name="Sheth M."/>
            <person name="Batra D."/>
            <person name="Pryor J."/>
            <person name="Bernardet J.-F."/>
            <person name="Hugo C."/>
            <person name="Kampfer P."/>
            <person name="Newman J.D."/>
            <person name="McQuiston J.R."/>
        </authorList>
    </citation>
    <scope>NUCLEOTIDE SEQUENCE [LARGE SCALE GENOMIC DNA]</scope>
    <source>
        <strain evidence="4">G0081</strain>
    </source>
</reference>
<feature type="transmembrane region" description="Helical" evidence="1">
    <location>
        <begin position="72"/>
        <end position="92"/>
    </location>
</feature>
<dbReference type="PANTHER" id="PTHR14969:SF13">
    <property type="entry name" value="AT30094P"/>
    <property type="match status" value="1"/>
</dbReference>
<dbReference type="InterPro" id="IPR036938">
    <property type="entry name" value="PAP2/HPO_sf"/>
</dbReference>
<dbReference type="RefSeq" id="WP_125023940.1">
    <property type="nucleotide sequence ID" value="NZ_CP034159.1"/>
</dbReference>
<proteinExistence type="predicted"/>
<dbReference type="PANTHER" id="PTHR14969">
    <property type="entry name" value="SPHINGOSINE-1-PHOSPHATE PHOSPHOHYDROLASE"/>
    <property type="match status" value="1"/>
</dbReference>
<evidence type="ECO:0000259" key="2">
    <source>
        <dbReference type="SMART" id="SM00014"/>
    </source>
</evidence>
<evidence type="ECO:0000256" key="1">
    <source>
        <dbReference type="SAM" id="Phobius"/>
    </source>
</evidence>
<protein>
    <submittedName>
        <fullName evidence="3">Phosphatase PAP2 family protein</fullName>
    </submittedName>
</protein>
<evidence type="ECO:0000313" key="4">
    <source>
        <dbReference type="Proteomes" id="UP000270185"/>
    </source>
</evidence>
<keyword evidence="1" id="KW-0472">Membrane</keyword>
<dbReference type="SUPFAM" id="SSF48317">
    <property type="entry name" value="Acid phosphatase/Vanadium-dependent haloperoxidase"/>
    <property type="match status" value="1"/>
</dbReference>
<keyword evidence="1" id="KW-0812">Transmembrane</keyword>
<dbReference type="SMART" id="SM00014">
    <property type="entry name" value="acidPPc"/>
    <property type="match status" value="1"/>
</dbReference>
<feature type="transmembrane region" description="Helical" evidence="1">
    <location>
        <begin position="195"/>
        <end position="213"/>
    </location>
</feature>
<keyword evidence="1" id="KW-1133">Transmembrane helix</keyword>
<organism evidence="3 4">
    <name type="scientific">Kaistella carnis</name>
    <dbReference type="NCBI Taxonomy" id="1241979"/>
    <lineage>
        <taxon>Bacteria</taxon>
        <taxon>Pseudomonadati</taxon>
        <taxon>Bacteroidota</taxon>
        <taxon>Flavobacteriia</taxon>
        <taxon>Flavobacteriales</taxon>
        <taxon>Weeksellaceae</taxon>
        <taxon>Chryseobacterium group</taxon>
        <taxon>Kaistella</taxon>
    </lineage>
</organism>
<accession>A0A3G8XMJ6</accession>
<dbReference type="AlphaFoldDB" id="A0A3G8XMJ6"/>
<feature type="transmembrane region" description="Helical" evidence="1">
    <location>
        <begin position="12"/>
        <end position="33"/>
    </location>
</feature>
<dbReference type="OrthoDB" id="9789113at2"/>
<name>A0A3G8XMJ6_9FLAO</name>
<feature type="transmembrane region" description="Helical" evidence="1">
    <location>
        <begin position="164"/>
        <end position="189"/>
    </location>
</feature>
<keyword evidence="4" id="KW-1185">Reference proteome</keyword>
<dbReference type="Gene3D" id="1.20.144.10">
    <property type="entry name" value="Phosphatidic acid phosphatase type 2/haloperoxidase"/>
    <property type="match status" value="1"/>
</dbReference>
<gene>
    <name evidence="3" type="ORF">EIB73_07185</name>
</gene>
<sequence>MVQYFKDYYHNNSAKLPISVLFFVLAIVIFAVITDEVILEKEETIDFLVFKFFKRYIITDHLTPQMYMISQFSSVTLMKIAYPFLIGILLVFKYYRKAIFTFFAGVGGLALIYFMKMFFERARPLDPILYREESFSFPSGHATFSFIFYGTMAYFIWLTNLPKIWKIIAMTFLILLSLTIGFSRIYLHVHYASDVLGGFCLGYSWLFLMIYTFRRWFPLT</sequence>
<dbReference type="EMBL" id="CP034159">
    <property type="protein sequence ID" value="AZI32967.1"/>
    <property type="molecule type" value="Genomic_DNA"/>
</dbReference>
<feature type="transmembrane region" description="Helical" evidence="1">
    <location>
        <begin position="139"/>
        <end position="157"/>
    </location>
</feature>
<dbReference type="Proteomes" id="UP000270185">
    <property type="component" value="Chromosome"/>
</dbReference>